<feature type="non-terminal residue" evidence="2">
    <location>
        <position position="1"/>
    </location>
</feature>
<feature type="non-terminal residue" evidence="2">
    <location>
        <position position="131"/>
    </location>
</feature>
<feature type="transmembrane region" description="Helical" evidence="1">
    <location>
        <begin position="57"/>
        <end position="80"/>
    </location>
</feature>
<evidence type="ECO:0000313" key="2">
    <source>
        <dbReference type="EMBL" id="GMT00993.1"/>
    </source>
</evidence>
<reference evidence="2" key="1">
    <citation type="submission" date="2023-10" db="EMBL/GenBank/DDBJ databases">
        <title>Genome assembly of Pristionchus species.</title>
        <authorList>
            <person name="Yoshida K."/>
            <person name="Sommer R.J."/>
        </authorList>
    </citation>
    <scope>NUCLEOTIDE SEQUENCE</scope>
    <source>
        <strain evidence="2">RS0144</strain>
    </source>
</reference>
<accession>A0AAV5U301</accession>
<keyword evidence="3" id="KW-1185">Reference proteome</keyword>
<gene>
    <name evidence="2" type="ORF">PENTCL1PPCAC_23167</name>
</gene>
<dbReference type="EMBL" id="BTSX01000005">
    <property type="protein sequence ID" value="GMT00993.1"/>
    <property type="molecule type" value="Genomic_DNA"/>
</dbReference>
<dbReference type="AlphaFoldDB" id="A0AAV5U301"/>
<proteinExistence type="predicted"/>
<comment type="caution">
    <text evidence="2">The sequence shown here is derived from an EMBL/GenBank/DDBJ whole genome shotgun (WGS) entry which is preliminary data.</text>
</comment>
<keyword evidence="1" id="KW-0812">Transmembrane</keyword>
<evidence type="ECO:0000313" key="3">
    <source>
        <dbReference type="Proteomes" id="UP001432027"/>
    </source>
</evidence>
<keyword evidence="1" id="KW-0472">Membrane</keyword>
<organism evidence="2 3">
    <name type="scientific">Pristionchus entomophagus</name>
    <dbReference type="NCBI Taxonomy" id="358040"/>
    <lineage>
        <taxon>Eukaryota</taxon>
        <taxon>Metazoa</taxon>
        <taxon>Ecdysozoa</taxon>
        <taxon>Nematoda</taxon>
        <taxon>Chromadorea</taxon>
        <taxon>Rhabditida</taxon>
        <taxon>Rhabditina</taxon>
        <taxon>Diplogasteromorpha</taxon>
        <taxon>Diplogasteroidea</taxon>
        <taxon>Neodiplogasteridae</taxon>
        <taxon>Pristionchus</taxon>
    </lineage>
</organism>
<sequence length="131" mass="14600">TVLVTIPQPSNTSVAMYDELTRLRLSLRGRQKGEKADIKMVLHVSMGIGDSNLPNHIAWLPALLCCFTTVSVLTVVMAVFTTNQVNEFMSESDNSTSAMARDHVSSDIDIILRKRKIENPHQPVETVFEDD</sequence>
<keyword evidence="1" id="KW-1133">Transmembrane helix</keyword>
<protein>
    <submittedName>
        <fullName evidence="2">Uncharacterized protein</fullName>
    </submittedName>
</protein>
<evidence type="ECO:0000256" key="1">
    <source>
        <dbReference type="SAM" id="Phobius"/>
    </source>
</evidence>
<dbReference type="Proteomes" id="UP001432027">
    <property type="component" value="Unassembled WGS sequence"/>
</dbReference>
<name>A0AAV5U301_9BILA</name>